<dbReference type="PROSITE" id="PS50929">
    <property type="entry name" value="ABC_TM1F"/>
    <property type="match status" value="1"/>
</dbReference>
<dbReference type="GO" id="GO:0140359">
    <property type="term" value="F:ABC-type transporter activity"/>
    <property type="evidence" value="ECO:0007669"/>
    <property type="project" value="InterPro"/>
</dbReference>
<dbReference type="GO" id="GO:0005778">
    <property type="term" value="C:peroxisomal membrane"/>
    <property type="evidence" value="ECO:0007669"/>
    <property type="project" value="UniProtKB-SubCell"/>
</dbReference>
<dbReference type="SUPFAM" id="SSF52540">
    <property type="entry name" value="P-loop containing nucleoside triphosphate hydrolases"/>
    <property type="match status" value="1"/>
</dbReference>
<feature type="transmembrane region" description="Helical" evidence="9">
    <location>
        <begin position="111"/>
        <end position="129"/>
    </location>
</feature>
<dbReference type="AlphaFoldDB" id="A0A498N1Z7"/>
<dbReference type="Pfam" id="PF06472">
    <property type="entry name" value="ABC_membrane_2"/>
    <property type="match status" value="1"/>
</dbReference>
<dbReference type="GO" id="GO:0005324">
    <property type="term" value="F:long-chain fatty acid transmembrane transporter activity"/>
    <property type="evidence" value="ECO:0007669"/>
    <property type="project" value="TreeGrafter"/>
</dbReference>
<keyword evidence="7 9" id="KW-1133">Transmembrane helix</keyword>
<dbReference type="PANTHER" id="PTHR11384:SF62">
    <property type="entry name" value="ATP-BINDING CASSETTE SUB-FAMILY D MEMBER 3"/>
    <property type="match status" value="1"/>
</dbReference>
<dbReference type="InterPro" id="IPR017871">
    <property type="entry name" value="ABC_transporter-like_CS"/>
</dbReference>
<evidence type="ECO:0000259" key="11">
    <source>
        <dbReference type="PROSITE" id="PS50929"/>
    </source>
</evidence>
<evidence type="ECO:0000256" key="4">
    <source>
        <dbReference type="ARBA" id="ARBA00022692"/>
    </source>
</evidence>
<dbReference type="InterPro" id="IPR003439">
    <property type="entry name" value="ABC_transporter-like_ATP-bd"/>
</dbReference>
<dbReference type="SUPFAM" id="SSF90123">
    <property type="entry name" value="ABC transporter transmembrane region"/>
    <property type="match status" value="1"/>
</dbReference>
<dbReference type="InterPro" id="IPR027417">
    <property type="entry name" value="P-loop_NTPase"/>
</dbReference>
<dbReference type="Pfam" id="PF00005">
    <property type="entry name" value="ABC_tran"/>
    <property type="match status" value="1"/>
</dbReference>
<feature type="domain" description="ABC transporter" evidence="10">
    <location>
        <begin position="368"/>
        <end position="590"/>
    </location>
</feature>
<dbReference type="Gene3D" id="3.40.50.300">
    <property type="entry name" value="P-loop containing nucleotide triphosphate hydrolases"/>
    <property type="match status" value="1"/>
</dbReference>
<sequence>MAAVSKYLTAGNSSIAGALLFAVYVLKQRLSSGSSGDKGASKPLLDNDSGYLLLIAVMLVARTYCDVWMIHNGTMIESYQEGSFPIPVVFVVECIFQCAIIGRSTTTFKRYLVNFITVMPFISLVNNLLKLGINELKLCFRVRLTSHLYNDYLTGFTYYQIGNLDNRIANPDQLITQDVEKFCNSVVDLYSNVSKPLLDILIYICKLNTAIGSLGPASLLSYLVFSGLLLTRLRRPIGKMTVTEQRYEGEYRYVNSRLITNSEEIAFYNGNRREKQTINGTFQKLVDHLRRFIHFRFSMGVMDSIIAKYIALVVGYLVISRPFLDLTNQRHANSSYSERLEDYYQSGRMLMSLAQALGRIVLAGREMTRLSGFEHIPLATPNGDILIRDLSFEVSSGTNVLVCGPNGCGKSSLFRVLGELWPLCGGQLTKPERGKLFYVPQRPYMTLGSLRDQVIYPDTHEDQKKKGTSDRVLKEYLDNVQLGHILEREGSWDSVQDWMDVLSGGEKQRMAMARLFYHKPQFAILDECTSAVSVDVEDFIYSHWRKVGITLFTVSHRKSLWKHHEYYLHMDGRGNYEFKPITKETVEFGS</sequence>
<evidence type="ECO:0000256" key="3">
    <source>
        <dbReference type="ARBA" id="ARBA00022448"/>
    </source>
</evidence>
<dbReference type="InterPro" id="IPR036640">
    <property type="entry name" value="ABC1_TM_sf"/>
</dbReference>
<comment type="caution">
    <text evidence="12">The sequence shown here is derived from an EMBL/GenBank/DDBJ whole genome shotgun (WGS) entry which is preliminary data.</text>
</comment>
<organism evidence="12 13">
    <name type="scientific">Labeo rohita</name>
    <name type="common">Indian major carp</name>
    <name type="synonym">Cyprinus rohita</name>
    <dbReference type="NCBI Taxonomy" id="84645"/>
    <lineage>
        <taxon>Eukaryota</taxon>
        <taxon>Metazoa</taxon>
        <taxon>Chordata</taxon>
        <taxon>Craniata</taxon>
        <taxon>Vertebrata</taxon>
        <taxon>Euteleostomi</taxon>
        <taxon>Actinopterygii</taxon>
        <taxon>Neopterygii</taxon>
        <taxon>Teleostei</taxon>
        <taxon>Ostariophysi</taxon>
        <taxon>Cypriniformes</taxon>
        <taxon>Cyprinidae</taxon>
        <taxon>Labeoninae</taxon>
        <taxon>Labeonini</taxon>
        <taxon>Labeo</taxon>
    </lineage>
</organism>
<evidence type="ECO:0000313" key="13">
    <source>
        <dbReference type="Proteomes" id="UP000290572"/>
    </source>
</evidence>
<name>A0A498N1Z7_LABRO</name>
<keyword evidence="3" id="KW-0813">Transport</keyword>
<dbReference type="STRING" id="84645.A0A498N1Z7"/>
<evidence type="ECO:0000256" key="9">
    <source>
        <dbReference type="SAM" id="Phobius"/>
    </source>
</evidence>
<keyword evidence="4 9" id="KW-0812">Transmembrane</keyword>
<dbReference type="PANTHER" id="PTHR11384">
    <property type="entry name" value="ATP-BINDING CASSETTE, SUB-FAMILY D MEMBER"/>
    <property type="match status" value="1"/>
</dbReference>
<evidence type="ECO:0000256" key="5">
    <source>
        <dbReference type="ARBA" id="ARBA00022741"/>
    </source>
</evidence>
<gene>
    <name evidence="12" type="ORF">ROHU_021169</name>
</gene>
<feature type="transmembrane region" description="Helical" evidence="9">
    <location>
        <begin position="6"/>
        <end position="26"/>
    </location>
</feature>
<evidence type="ECO:0000256" key="6">
    <source>
        <dbReference type="ARBA" id="ARBA00022840"/>
    </source>
</evidence>
<reference evidence="12 13" key="1">
    <citation type="submission" date="2018-03" db="EMBL/GenBank/DDBJ databases">
        <title>Draft genome sequence of Rohu Carp (Labeo rohita).</title>
        <authorList>
            <person name="Das P."/>
            <person name="Kushwaha B."/>
            <person name="Joshi C.G."/>
            <person name="Kumar D."/>
            <person name="Nagpure N.S."/>
            <person name="Sahoo L."/>
            <person name="Das S.P."/>
            <person name="Bit A."/>
            <person name="Patnaik S."/>
            <person name="Meher P.K."/>
            <person name="Jayasankar P."/>
            <person name="Koringa P.G."/>
            <person name="Patel N.V."/>
            <person name="Hinsu A.T."/>
            <person name="Kumar R."/>
            <person name="Pandey M."/>
            <person name="Agarwal S."/>
            <person name="Srivastava S."/>
            <person name="Singh M."/>
            <person name="Iquebal M.A."/>
            <person name="Jaiswal S."/>
            <person name="Angadi U.B."/>
            <person name="Kumar N."/>
            <person name="Raza M."/>
            <person name="Shah T.M."/>
            <person name="Rai A."/>
            <person name="Jena J.K."/>
        </authorList>
    </citation>
    <scope>NUCLEOTIDE SEQUENCE [LARGE SCALE GENOMIC DNA]</scope>
    <source>
        <strain evidence="12">DASCIFA01</strain>
        <tissue evidence="12">Testis</tissue>
    </source>
</reference>
<dbReference type="Gene3D" id="1.20.1560.10">
    <property type="entry name" value="ABC transporter type 1, transmembrane domain"/>
    <property type="match status" value="1"/>
</dbReference>
<evidence type="ECO:0000256" key="8">
    <source>
        <dbReference type="ARBA" id="ARBA00023136"/>
    </source>
</evidence>
<dbReference type="InterPro" id="IPR011527">
    <property type="entry name" value="ABC1_TM_dom"/>
</dbReference>
<dbReference type="InterPro" id="IPR050835">
    <property type="entry name" value="ABC_transporter_sub-D"/>
</dbReference>
<comment type="subcellular location">
    <subcellularLocation>
        <location evidence="1">Peroxisome membrane</location>
        <topology evidence="1">Multi-pass membrane protein</topology>
    </subcellularLocation>
</comment>
<accession>A0A498N1Z7</accession>
<feature type="transmembrane region" description="Helical" evidence="9">
    <location>
        <begin position="51"/>
        <end position="70"/>
    </location>
</feature>
<dbReference type="GO" id="GO:0042760">
    <property type="term" value="P:very long-chain fatty acid catabolic process"/>
    <property type="evidence" value="ECO:0007669"/>
    <property type="project" value="TreeGrafter"/>
</dbReference>
<keyword evidence="6 12" id="KW-0067">ATP-binding</keyword>
<keyword evidence="13" id="KW-1185">Reference proteome</keyword>
<dbReference type="GO" id="GO:0016887">
    <property type="term" value="F:ATP hydrolysis activity"/>
    <property type="evidence" value="ECO:0007669"/>
    <property type="project" value="InterPro"/>
</dbReference>
<dbReference type="GO" id="GO:0015910">
    <property type="term" value="P:long-chain fatty acid import into peroxisome"/>
    <property type="evidence" value="ECO:0007669"/>
    <property type="project" value="TreeGrafter"/>
</dbReference>
<evidence type="ECO:0000259" key="10">
    <source>
        <dbReference type="PROSITE" id="PS50893"/>
    </source>
</evidence>
<comment type="similarity">
    <text evidence="2">Belongs to the ABC transporter superfamily. ABCD family. Peroxisomal fatty acyl CoA transporter (TC 3.A.1.203) subfamily.</text>
</comment>
<dbReference type="PROSITE" id="PS50893">
    <property type="entry name" value="ABC_TRANSPORTER_2"/>
    <property type="match status" value="1"/>
</dbReference>
<feature type="transmembrane region" description="Helical" evidence="9">
    <location>
        <begin position="200"/>
        <end position="230"/>
    </location>
</feature>
<keyword evidence="5" id="KW-0547">Nucleotide-binding</keyword>
<protein>
    <submittedName>
        <fullName evidence="12">ATP-binding cassette sub-family D member 3-like protein</fullName>
    </submittedName>
</protein>
<dbReference type="Proteomes" id="UP000290572">
    <property type="component" value="Unassembled WGS sequence"/>
</dbReference>
<keyword evidence="8 9" id="KW-0472">Membrane</keyword>
<dbReference type="EMBL" id="QBIY01012274">
    <property type="protein sequence ID" value="RXN25822.1"/>
    <property type="molecule type" value="Genomic_DNA"/>
</dbReference>
<dbReference type="InterPro" id="IPR003593">
    <property type="entry name" value="AAA+_ATPase"/>
</dbReference>
<dbReference type="CDD" id="cd03223">
    <property type="entry name" value="ABCD_peroxisomal_ALDP"/>
    <property type="match status" value="1"/>
</dbReference>
<dbReference type="GO" id="GO:0007031">
    <property type="term" value="P:peroxisome organization"/>
    <property type="evidence" value="ECO:0007669"/>
    <property type="project" value="TreeGrafter"/>
</dbReference>
<proteinExistence type="inferred from homology"/>
<dbReference type="GO" id="GO:0006635">
    <property type="term" value="P:fatty acid beta-oxidation"/>
    <property type="evidence" value="ECO:0007669"/>
    <property type="project" value="TreeGrafter"/>
</dbReference>
<evidence type="ECO:0000256" key="7">
    <source>
        <dbReference type="ARBA" id="ARBA00022989"/>
    </source>
</evidence>
<dbReference type="PROSITE" id="PS00211">
    <property type="entry name" value="ABC_TRANSPORTER_1"/>
    <property type="match status" value="1"/>
</dbReference>
<feature type="transmembrane region" description="Helical" evidence="9">
    <location>
        <begin position="300"/>
        <end position="319"/>
    </location>
</feature>
<feature type="domain" description="ABC transmembrane type-1" evidence="11">
    <location>
        <begin position="95"/>
        <end position="320"/>
    </location>
</feature>
<evidence type="ECO:0000256" key="1">
    <source>
        <dbReference type="ARBA" id="ARBA00004585"/>
    </source>
</evidence>
<dbReference type="SMART" id="SM00382">
    <property type="entry name" value="AAA"/>
    <property type="match status" value="1"/>
</dbReference>
<dbReference type="GO" id="GO:0005524">
    <property type="term" value="F:ATP binding"/>
    <property type="evidence" value="ECO:0007669"/>
    <property type="project" value="UniProtKB-KW"/>
</dbReference>
<evidence type="ECO:0000313" key="12">
    <source>
        <dbReference type="EMBL" id="RXN25822.1"/>
    </source>
</evidence>
<evidence type="ECO:0000256" key="2">
    <source>
        <dbReference type="ARBA" id="ARBA00008575"/>
    </source>
</evidence>
<dbReference type="FunFam" id="3.40.50.300:FF:000636">
    <property type="entry name" value="ATP-binding cassette sub-family D member 3"/>
    <property type="match status" value="1"/>
</dbReference>